<sequence>MSLPKSQAKRTASDFKSLAVLICTITLAGIAFAQFHGHHAPWADSVASTRTIEAKGSPIQIDFGPGDPSLPPDQIVHWVQNAGLAVTTYYGRFPVPRDRVLVEFVPGESGVGGGTTWGGVGGFPGFTRIHVGQNSTQQDLDDDWMMTHELIHTAFPSVDDDHHWIEEGIAVYVEPVARVQAGLLKPEKIWGDMMRDMSKGNPGPGDQGLDNTHTWGRTYWGGAQFCLMADVEIRKQTANRKGLQDALRAIVNAGGTIDQDWPLTKALTIGDQATGTHVLMDLYNKTRDKPETMDLDALWKQLGVVKDGDGVRFDNNAPLAKIRVAITNPPKP</sequence>
<name>A0A841KAP6_9BACT</name>
<keyword evidence="2" id="KW-1185">Reference proteome</keyword>
<evidence type="ECO:0000313" key="2">
    <source>
        <dbReference type="Proteomes" id="UP000538666"/>
    </source>
</evidence>
<accession>A0A841KAP6</accession>
<dbReference type="RefSeq" id="WP_156185968.1">
    <property type="nucleotide sequence ID" value="NZ_JACHEK010000015.1"/>
</dbReference>
<dbReference type="Gene3D" id="1.10.390.10">
    <property type="entry name" value="Neutral Protease Domain 2"/>
    <property type="match status" value="1"/>
</dbReference>
<dbReference type="OrthoDB" id="1467486at2"/>
<protein>
    <recommendedName>
        <fullName evidence="3">Peptidase M61 catalytic domain-containing protein</fullName>
    </recommendedName>
</protein>
<comment type="caution">
    <text evidence="1">The sequence shown here is derived from an EMBL/GenBank/DDBJ whole genome shotgun (WGS) entry which is preliminary data.</text>
</comment>
<proteinExistence type="predicted"/>
<dbReference type="Proteomes" id="UP000538666">
    <property type="component" value="Unassembled WGS sequence"/>
</dbReference>
<dbReference type="AlphaFoldDB" id="A0A841KAP6"/>
<organism evidence="1 2">
    <name type="scientific">Silvibacterium bohemicum</name>
    <dbReference type="NCBI Taxonomy" id="1577686"/>
    <lineage>
        <taxon>Bacteria</taxon>
        <taxon>Pseudomonadati</taxon>
        <taxon>Acidobacteriota</taxon>
        <taxon>Terriglobia</taxon>
        <taxon>Terriglobales</taxon>
        <taxon>Acidobacteriaceae</taxon>
        <taxon>Silvibacterium</taxon>
    </lineage>
</organism>
<evidence type="ECO:0000313" key="1">
    <source>
        <dbReference type="EMBL" id="MBB6147384.1"/>
    </source>
</evidence>
<reference evidence="1 2" key="1">
    <citation type="submission" date="2020-08" db="EMBL/GenBank/DDBJ databases">
        <title>Genomic Encyclopedia of Type Strains, Phase IV (KMG-IV): sequencing the most valuable type-strain genomes for metagenomic binning, comparative biology and taxonomic classification.</title>
        <authorList>
            <person name="Goeker M."/>
        </authorList>
    </citation>
    <scope>NUCLEOTIDE SEQUENCE [LARGE SCALE GENOMIC DNA]</scope>
    <source>
        <strain evidence="1 2">DSM 103733</strain>
    </source>
</reference>
<dbReference type="InterPro" id="IPR027268">
    <property type="entry name" value="Peptidase_M4/M1_CTD_sf"/>
</dbReference>
<dbReference type="EMBL" id="JACHEK010000015">
    <property type="protein sequence ID" value="MBB6147384.1"/>
    <property type="molecule type" value="Genomic_DNA"/>
</dbReference>
<gene>
    <name evidence="1" type="ORF">HNQ77_005380</name>
</gene>
<evidence type="ECO:0008006" key="3">
    <source>
        <dbReference type="Google" id="ProtNLM"/>
    </source>
</evidence>